<accession>A0ABR5YEK0</accession>
<evidence type="ECO:0000313" key="1">
    <source>
        <dbReference type="EMBL" id="KZE15995.1"/>
    </source>
</evidence>
<evidence type="ECO:0008006" key="3">
    <source>
        <dbReference type="Google" id="ProtNLM"/>
    </source>
</evidence>
<dbReference type="EMBL" id="LQQO01000010">
    <property type="protein sequence ID" value="KZE15995.1"/>
    <property type="molecule type" value="Genomic_DNA"/>
</dbReference>
<proteinExistence type="predicted"/>
<organism evidence="1 2">
    <name type="scientific">Sphingomonas hankookensis</name>
    <dbReference type="NCBI Taxonomy" id="563996"/>
    <lineage>
        <taxon>Bacteria</taxon>
        <taxon>Pseudomonadati</taxon>
        <taxon>Pseudomonadota</taxon>
        <taxon>Alphaproteobacteria</taxon>
        <taxon>Sphingomonadales</taxon>
        <taxon>Sphingomonadaceae</taxon>
        <taxon>Sphingomonas</taxon>
    </lineage>
</organism>
<keyword evidence="2" id="KW-1185">Reference proteome</keyword>
<reference evidence="2" key="1">
    <citation type="submission" date="2016-01" db="EMBL/GenBank/DDBJ databases">
        <title>Draft genome of Chromobacterium sp. F49.</title>
        <authorList>
            <person name="Hong K.W."/>
        </authorList>
    </citation>
    <scope>NUCLEOTIDE SEQUENCE [LARGE SCALE GENOMIC DNA]</scope>
    <source>
        <strain evidence="2">CN3</strain>
    </source>
</reference>
<protein>
    <recommendedName>
        <fullName evidence="3">Lipoprotein</fullName>
    </recommendedName>
</protein>
<comment type="caution">
    <text evidence="1">The sequence shown here is derived from an EMBL/GenBank/DDBJ whole genome shotgun (WGS) entry which is preliminary data.</text>
</comment>
<name>A0ABR5YEK0_9SPHN</name>
<sequence length="109" mass="11429">MATIGLLLSGCGGAPSDAPVIHVETHRTDASTGNVPALPADVVAFRLKRDECDHLRGEEATGPARAVFLKYGMERTCTGTDAALRSLRQRHADDPAAIAALAGYADDIE</sequence>
<evidence type="ECO:0000313" key="2">
    <source>
        <dbReference type="Proteomes" id="UP000076609"/>
    </source>
</evidence>
<gene>
    <name evidence="1" type="ORF">AVT10_12880</name>
</gene>
<dbReference type="Proteomes" id="UP000076609">
    <property type="component" value="Unassembled WGS sequence"/>
</dbReference>